<feature type="transmembrane region" description="Helical" evidence="6">
    <location>
        <begin position="189"/>
        <end position="215"/>
    </location>
</feature>
<dbReference type="Proteomes" id="UP001208186">
    <property type="component" value="Unassembled WGS sequence"/>
</dbReference>
<name>A0AAE3I8V9_9EURY</name>
<dbReference type="EMBL" id="JAOPKD010000001">
    <property type="protein sequence ID" value="MCU4725938.1"/>
    <property type="molecule type" value="Genomic_DNA"/>
</dbReference>
<feature type="transmembrane region" description="Helical" evidence="6">
    <location>
        <begin position="134"/>
        <end position="158"/>
    </location>
</feature>
<protein>
    <submittedName>
        <fullName evidence="8">AI-2E family transporter</fullName>
    </submittedName>
</protein>
<gene>
    <name evidence="8" type="ORF">OB914_02985</name>
    <name evidence="7" type="ORF">OB916_00040</name>
</gene>
<dbReference type="RefSeq" id="WP_315907232.1">
    <property type="nucleotide sequence ID" value="NZ_JAOPKC010000001.1"/>
</dbReference>
<dbReference type="Pfam" id="PF01594">
    <property type="entry name" value="AI-2E_transport"/>
    <property type="match status" value="1"/>
</dbReference>
<comment type="subcellular location">
    <subcellularLocation>
        <location evidence="1">Membrane</location>
        <topology evidence="1">Multi-pass membrane protein</topology>
    </subcellularLocation>
</comment>
<dbReference type="EMBL" id="JAOPKC010000001">
    <property type="protein sequence ID" value="MCU4716458.1"/>
    <property type="molecule type" value="Genomic_DNA"/>
</dbReference>
<feature type="transmembrane region" description="Helical" evidence="6">
    <location>
        <begin position="255"/>
        <end position="272"/>
    </location>
</feature>
<feature type="transmembrane region" description="Helical" evidence="6">
    <location>
        <begin position="57"/>
        <end position="80"/>
    </location>
</feature>
<keyword evidence="3 6" id="KW-0812">Transmembrane</keyword>
<organism evidence="8 10">
    <name type="scientific">Halapricum hydrolyticum</name>
    <dbReference type="NCBI Taxonomy" id="2979991"/>
    <lineage>
        <taxon>Archaea</taxon>
        <taxon>Methanobacteriati</taxon>
        <taxon>Methanobacteriota</taxon>
        <taxon>Stenosarchaea group</taxon>
        <taxon>Halobacteria</taxon>
        <taxon>Halobacteriales</taxon>
        <taxon>Haloarculaceae</taxon>
        <taxon>Halapricum</taxon>
    </lineage>
</organism>
<evidence type="ECO:0000256" key="6">
    <source>
        <dbReference type="SAM" id="Phobius"/>
    </source>
</evidence>
<feature type="transmembrane region" description="Helical" evidence="6">
    <location>
        <begin position="292"/>
        <end position="320"/>
    </location>
</feature>
<dbReference type="PANTHER" id="PTHR21716">
    <property type="entry name" value="TRANSMEMBRANE PROTEIN"/>
    <property type="match status" value="1"/>
</dbReference>
<dbReference type="Proteomes" id="UP001209746">
    <property type="component" value="Unassembled WGS sequence"/>
</dbReference>
<evidence type="ECO:0000256" key="2">
    <source>
        <dbReference type="ARBA" id="ARBA00009773"/>
    </source>
</evidence>
<evidence type="ECO:0000313" key="10">
    <source>
        <dbReference type="Proteomes" id="UP001209746"/>
    </source>
</evidence>
<proteinExistence type="inferred from homology"/>
<accession>A0AAE3I8V9</accession>
<evidence type="ECO:0000256" key="5">
    <source>
        <dbReference type="ARBA" id="ARBA00023136"/>
    </source>
</evidence>
<dbReference type="GO" id="GO:0016020">
    <property type="term" value="C:membrane"/>
    <property type="evidence" value="ECO:0007669"/>
    <property type="project" value="UniProtKB-SubCell"/>
</dbReference>
<comment type="caution">
    <text evidence="8">The sequence shown here is derived from an EMBL/GenBank/DDBJ whole genome shotgun (WGS) entry which is preliminary data.</text>
</comment>
<comment type="similarity">
    <text evidence="2">Belongs to the autoinducer-2 exporter (AI-2E) (TC 2.A.86) family.</text>
</comment>
<evidence type="ECO:0000256" key="1">
    <source>
        <dbReference type="ARBA" id="ARBA00004141"/>
    </source>
</evidence>
<keyword evidence="5 6" id="KW-0472">Membrane</keyword>
<reference evidence="8" key="1">
    <citation type="submission" date="2023-02" db="EMBL/GenBank/DDBJ databases">
        <title>Enrichment on poylsaccharides allowed isolation of novel metabolic and taxonomic groups of Haloarchaea.</title>
        <authorList>
            <person name="Sorokin D.Y."/>
            <person name="Elcheninov A.G."/>
            <person name="Khizhniak T.V."/>
            <person name="Kolganova T.V."/>
            <person name="Kublanov I.V."/>
        </authorList>
    </citation>
    <scope>NUCLEOTIDE SEQUENCE</scope>
    <source>
        <strain evidence="7 9">HArc-curdl5-1</strain>
        <strain evidence="8">HArc-curdl7</strain>
    </source>
</reference>
<evidence type="ECO:0000313" key="7">
    <source>
        <dbReference type="EMBL" id="MCU4716458.1"/>
    </source>
</evidence>
<evidence type="ECO:0000313" key="8">
    <source>
        <dbReference type="EMBL" id="MCU4725938.1"/>
    </source>
</evidence>
<evidence type="ECO:0000313" key="9">
    <source>
        <dbReference type="Proteomes" id="UP001208186"/>
    </source>
</evidence>
<dbReference type="InterPro" id="IPR002549">
    <property type="entry name" value="AI-2E-like"/>
</dbReference>
<sequence length="342" mass="37416">MDRARAIVVGLAGVLLVLAALLVHPFLEFVLLAVLLAFPLRPLQRRFEGRFGERTTAAGLVVGATVTVLLPLAWLMWVVIREATTFVERVQRGEIDFSAVETSIRNVTGQDIDLLETARRTLQETGIGTVDGAIGAFGTAADLLIGTALTIFLLYYFLKDADRFGRWLERTVPMSSRVYDQLREEFNDVMWAVLVSHVFIAVVQGVVAGLGLVVFGVPNATFWTVVMIFLAVMPIIGSFLVWGPAVVYLLSVERPIAGVALLVYGTIVVSFTDDFLRPLVIDRYTETRLNPGAIVLGVIGGIYVFGFIGVFFGPVVIGALRAVLDVYRREYVEDVSTATASE</sequence>
<keyword evidence="9" id="KW-1185">Reference proteome</keyword>
<dbReference type="PANTHER" id="PTHR21716:SF4">
    <property type="entry name" value="TRANSMEMBRANE PROTEIN 245"/>
    <property type="match status" value="1"/>
</dbReference>
<feature type="transmembrane region" description="Helical" evidence="6">
    <location>
        <begin position="221"/>
        <end position="243"/>
    </location>
</feature>
<keyword evidence="4 6" id="KW-1133">Transmembrane helix</keyword>
<dbReference type="AlphaFoldDB" id="A0AAE3I8V9"/>
<feature type="transmembrane region" description="Helical" evidence="6">
    <location>
        <begin position="6"/>
        <end position="36"/>
    </location>
</feature>
<evidence type="ECO:0000256" key="4">
    <source>
        <dbReference type="ARBA" id="ARBA00022989"/>
    </source>
</evidence>
<evidence type="ECO:0000256" key="3">
    <source>
        <dbReference type="ARBA" id="ARBA00022692"/>
    </source>
</evidence>